<feature type="transmembrane region" description="Helical" evidence="7">
    <location>
        <begin position="20"/>
        <end position="37"/>
    </location>
</feature>
<evidence type="ECO:0000256" key="1">
    <source>
        <dbReference type="ARBA" id="ARBA00004651"/>
    </source>
</evidence>
<feature type="transmembrane region" description="Helical" evidence="7">
    <location>
        <begin position="42"/>
        <end position="59"/>
    </location>
</feature>
<evidence type="ECO:0000313" key="10">
    <source>
        <dbReference type="Proteomes" id="UP000201613"/>
    </source>
</evidence>
<accession>A0A238LE44</accession>
<dbReference type="Pfam" id="PF00528">
    <property type="entry name" value="BPD_transp_1"/>
    <property type="match status" value="1"/>
</dbReference>
<dbReference type="PANTHER" id="PTHR30151">
    <property type="entry name" value="ALKANE SULFONATE ABC TRANSPORTER-RELATED, MEMBRANE SUBUNIT"/>
    <property type="match status" value="1"/>
</dbReference>
<feature type="transmembrane region" description="Helical" evidence="7">
    <location>
        <begin position="138"/>
        <end position="157"/>
    </location>
</feature>
<evidence type="ECO:0000313" key="9">
    <source>
        <dbReference type="EMBL" id="SMY07684.1"/>
    </source>
</evidence>
<evidence type="ECO:0000256" key="3">
    <source>
        <dbReference type="ARBA" id="ARBA00022475"/>
    </source>
</evidence>
<dbReference type="Proteomes" id="UP000201613">
    <property type="component" value="Unassembled WGS sequence"/>
</dbReference>
<dbReference type="CDD" id="cd06261">
    <property type="entry name" value="TM_PBP2"/>
    <property type="match status" value="1"/>
</dbReference>
<dbReference type="InterPro" id="IPR035906">
    <property type="entry name" value="MetI-like_sf"/>
</dbReference>
<dbReference type="SUPFAM" id="SSF161098">
    <property type="entry name" value="MetI-like"/>
    <property type="match status" value="1"/>
</dbReference>
<dbReference type="RefSeq" id="WP_093991898.1">
    <property type="nucleotide sequence ID" value="NZ_FXZK01000003.1"/>
</dbReference>
<feature type="transmembrane region" description="Helical" evidence="7">
    <location>
        <begin position="110"/>
        <end position="132"/>
    </location>
</feature>
<name>A0A238LE44_9RHOB</name>
<dbReference type="OrthoDB" id="9786495at2"/>
<proteinExistence type="inferred from homology"/>
<dbReference type="Gene3D" id="1.10.3720.10">
    <property type="entry name" value="MetI-like"/>
    <property type="match status" value="1"/>
</dbReference>
<feature type="transmembrane region" description="Helical" evidence="7">
    <location>
        <begin position="201"/>
        <end position="222"/>
    </location>
</feature>
<dbReference type="PANTHER" id="PTHR30151:SF20">
    <property type="entry name" value="ABC TRANSPORTER PERMEASE PROTEIN HI_0355-RELATED"/>
    <property type="match status" value="1"/>
</dbReference>
<feature type="transmembrane region" description="Helical" evidence="7">
    <location>
        <begin position="79"/>
        <end position="98"/>
    </location>
</feature>
<gene>
    <name evidence="9" type="primary">ssuC_5</name>
    <name evidence="9" type="ORF">LOM8899_01824</name>
</gene>
<organism evidence="9 10">
    <name type="scientific">Flavimaricola marinus</name>
    <dbReference type="NCBI Taxonomy" id="1819565"/>
    <lineage>
        <taxon>Bacteria</taxon>
        <taxon>Pseudomonadati</taxon>
        <taxon>Pseudomonadota</taxon>
        <taxon>Alphaproteobacteria</taxon>
        <taxon>Rhodobacterales</taxon>
        <taxon>Paracoccaceae</taxon>
        <taxon>Flavimaricola</taxon>
    </lineage>
</organism>
<dbReference type="InterPro" id="IPR000515">
    <property type="entry name" value="MetI-like"/>
</dbReference>
<evidence type="ECO:0000256" key="6">
    <source>
        <dbReference type="ARBA" id="ARBA00023136"/>
    </source>
</evidence>
<feature type="domain" description="ABC transmembrane type-1" evidence="8">
    <location>
        <begin position="68"/>
        <end position="250"/>
    </location>
</feature>
<keyword evidence="5 7" id="KW-1133">Transmembrane helix</keyword>
<keyword evidence="4 7" id="KW-0812">Transmembrane</keyword>
<comment type="subcellular location">
    <subcellularLocation>
        <location evidence="1 7">Cell membrane</location>
        <topology evidence="1 7">Multi-pass membrane protein</topology>
    </subcellularLocation>
</comment>
<keyword evidence="2 7" id="KW-0813">Transport</keyword>
<dbReference type="AlphaFoldDB" id="A0A238LE44"/>
<dbReference type="GO" id="GO:0005886">
    <property type="term" value="C:plasma membrane"/>
    <property type="evidence" value="ECO:0007669"/>
    <property type="project" value="UniProtKB-SubCell"/>
</dbReference>
<evidence type="ECO:0000259" key="8">
    <source>
        <dbReference type="PROSITE" id="PS50928"/>
    </source>
</evidence>
<dbReference type="EMBL" id="FXZK01000003">
    <property type="protein sequence ID" value="SMY07684.1"/>
    <property type="molecule type" value="Genomic_DNA"/>
</dbReference>
<keyword evidence="6 7" id="KW-0472">Membrane</keyword>
<comment type="similarity">
    <text evidence="7">Belongs to the binding-protein-dependent transport system permease family.</text>
</comment>
<feature type="transmembrane region" description="Helical" evidence="7">
    <location>
        <begin position="234"/>
        <end position="255"/>
    </location>
</feature>
<sequence length="296" mass="32949">MTEPSISDVPMEKPKGMPSWVQHLIVFAVFIAIWEASVQFQWVSALILPSPFDVVVAWWDLAIVRKLIWDDFFVTLTEVLIGFGFGAAFGTVIAVFSAMQPTFRRLVSPYMVALQVTPRIAVAPIIVAWLGFGMEPKIAIAAIICFFPIFINTLTGLMQVDEDRMEMFASLRASRWQVFRHLQLPGAMPVIMAGYKTGISLALIGAIVGEFVSASVGIGVLIQRFSFQLLLPQAFACLIMLTVMGLTLYGAASLVDRHVVFWKHDALLAKISRRLRTRYADLLSRDRSVQAVKEPV</sequence>
<evidence type="ECO:0000256" key="5">
    <source>
        <dbReference type="ARBA" id="ARBA00022989"/>
    </source>
</evidence>
<dbReference type="PROSITE" id="PS50928">
    <property type="entry name" value="ABC_TM1"/>
    <property type="match status" value="1"/>
</dbReference>
<dbReference type="GO" id="GO:0055085">
    <property type="term" value="P:transmembrane transport"/>
    <property type="evidence" value="ECO:0007669"/>
    <property type="project" value="InterPro"/>
</dbReference>
<reference evidence="9 10" key="1">
    <citation type="submission" date="2017-05" db="EMBL/GenBank/DDBJ databases">
        <authorList>
            <person name="Song R."/>
            <person name="Chenine A.L."/>
            <person name="Ruprecht R.M."/>
        </authorList>
    </citation>
    <scope>NUCLEOTIDE SEQUENCE [LARGE SCALE GENOMIC DNA]</scope>
    <source>
        <strain evidence="9 10">CECT 8899</strain>
    </source>
</reference>
<keyword evidence="10" id="KW-1185">Reference proteome</keyword>
<protein>
    <submittedName>
        <fullName evidence="9">Putative aliphatic sulfonates transport permease protein SsuC</fullName>
    </submittedName>
</protein>
<keyword evidence="3" id="KW-1003">Cell membrane</keyword>
<evidence type="ECO:0000256" key="7">
    <source>
        <dbReference type="RuleBase" id="RU363032"/>
    </source>
</evidence>
<evidence type="ECO:0000256" key="4">
    <source>
        <dbReference type="ARBA" id="ARBA00022692"/>
    </source>
</evidence>
<evidence type="ECO:0000256" key="2">
    <source>
        <dbReference type="ARBA" id="ARBA00022448"/>
    </source>
</evidence>